<sequence length="99" mass="10976">MSKYGYGDYVAYDLGIGQVRVGRVAGRGRTGWYVCYHEGCTAALTPRECLRPATAEEAARAVPGIGHHRFDAECPDYDRDVCMRCVHDVHNIKTGDGKR</sequence>
<organism evidence="1 2">
    <name type="scientific">Olsenella profusa F0195</name>
    <dbReference type="NCBI Taxonomy" id="1125712"/>
    <lineage>
        <taxon>Bacteria</taxon>
        <taxon>Bacillati</taxon>
        <taxon>Actinomycetota</taxon>
        <taxon>Coriobacteriia</taxon>
        <taxon>Coriobacteriales</taxon>
        <taxon>Atopobiaceae</taxon>
        <taxon>Olsenella</taxon>
    </lineage>
</organism>
<accession>U2TUT6</accession>
<dbReference type="Proteomes" id="UP000016638">
    <property type="component" value="Unassembled WGS sequence"/>
</dbReference>
<dbReference type="RefSeq" id="WP_021725456.1">
    <property type="nucleotide sequence ID" value="NZ_AWEZ01000020.1"/>
</dbReference>
<dbReference type="AlphaFoldDB" id="U2TUT6"/>
<name>U2TUT6_9ACTN</name>
<comment type="caution">
    <text evidence="1">The sequence shown here is derived from an EMBL/GenBank/DDBJ whole genome shotgun (WGS) entry which is preliminary data.</text>
</comment>
<gene>
    <name evidence="1" type="ORF">HMPREF1316_1532</name>
</gene>
<dbReference type="STRING" id="1125712.HMPREF1316_1532"/>
<evidence type="ECO:0000313" key="1">
    <source>
        <dbReference type="EMBL" id="ERL09828.1"/>
    </source>
</evidence>
<dbReference type="OrthoDB" id="3199438at2"/>
<protein>
    <submittedName>
        <fullName evidence="1">Uncharacterized protein</fullName>
    </submittedName>
</protein>
<evidence type="ECO:0000313" key="2">
    <source>
        <dbReference type="Proteomes" id="UP000016638"/>
    </source>
</evidence>
<reference evidence="1 2" key="1">
    <citation type="submission" date="2013-08" db="EMBL/GenBank/DDBJ databases">
        <authorList>
            <person name="Durkin A.S."/>
            <person name="Haft D.R."/>
            <person name="McCorrison J."/>
            <person name="Torralba M."/>
            <person name="Gillis M."/>
            <person name="Haft D.H."/>
            <person name="Methe B."/>
            <person name="Sutton G."/>
            <person name="Nelson K.E."/>
        </authorList>
    </citation>
    <scope>NUCLEOTIDE SEQUENCE [LARGE SCALE GENOMIC DNA]</scope>
    <source>
        <strain evidence="1 2">F0195</strain>
    </source>
</reference>
<dbReference type="EMBL" id="AWEZ01000020">
    <property type="protein sequence ID" value="ERL09828.1"/>
    <property type="molecule type" value="Genomic_DNA"/>
</dbReference>
<dbReference type="PATRIC" id="fig|1125712.3.peg.594"/>
<proteinExistence type="predicted"/>
<keyword evidence="2" id="KW-1185">Reference proteome</keyword>